<feature type="signal peptide" evidence="2">
    <location>
        <begin position="1"/>
        <end position="24"/>
    </location>
</feature>
<keyword evidence="1" id="KW-1133">Transmembrane helix</keyword>
<keyword evidence="1" id="KW-0472">Membrane</keyword>
<protein>
    <submittedName>
        <fullName evidence="3">Uncharacterized protein</fullName>
    </submittedName>
</protein>
<dbReference type="InterPro" id="IPR022051">
    <property type="entry name" value="DUF3611"/>
</dbReference>
<dbReference type="AlphaFoldDB" id="A0A7S3XU47"/>
<feature type="transmembrane region" description="Helical" evidence="1">
    <location>
        <begin position="145"/>
        <end position="166"/>
    </location>
</feature>
<feature type="chain" id="PRO_5031036526" evidence="2">
    <location>
        <begin position="25"/>
        <end position="329"/>
    </location>
</feature>
<evidence type="ECO:0000256" key="2">
    <source>
        <dbReference type="SAM" id="SignalP"/>
    </source>
</evidence>
<keyword evidence="1" id="KW-0812">Transmembrane</keyword>
<evidence type="ECO:0000313" key="3">
    <source>
        <dbReference type="EMBL" id="CAE0632334.1"/>
    </source>
</evidence>
<proteinExistence type="predicted"/>
<reference evidence="3" key="1">
    <citation type="submission" date="2021-01" db="EMBL/GenBank/DDBJ databases">
        <authorList>
            <person name="Corre E."/>
            <person name="Pelletier E."/>
            <person name="Niang G."/>
            <person name="Scheremetjew M."/>
            <person name="Finn R."/>
            <person name="Kale V."/>
            <person name="Holt S."/>
            <person name="Cochrane G."/>
            <person name="Meng A."/>
            <person name="Brown T."/>
            <person name="Cohen L."/>
        </authorList>
    </citation>
    <scope>NUCLEOTIDE SEQUENCE</scope>
    <source>
        <strain evidence="3">CCMP3107</strain>
    </source>
</reference>
<evidence type="ECO:0000256" key="1">
    <source>
        <dbReference type="SAM" id="Phobius"/>
    </source>
</evidence>
<dbReference type="Pfam" id="PF12263">
    <property type="entry name" value="DUF3611"/>
    <property type="match status" value="1"/>
</dbReference>
<feature type="transmembrane region" description="Helical" evidence="1">
    <location>
        <begin position="113"/>
        <end position="133"/>
    </location>
</feature>
<gene>
    <name evidence="3" type="ORF">HAKA00212_LOCUS11039</name>
</gene>
<accession>A0A7S3XU47</accession>
<name>A0A7S3XU47_HETAK</name>
<dbReference type="EMBL" id="HBIU01023732">
    <property type="protein sequence ID" value="CAE0632334.1"/>
    <property type="molecule type" value="Transcribed_RNA"/>
</dbReference>
<dbReference type="PANTHER" id="PTHR34548">
    <property type="entry name" value="PROTEIN TIC 21, CHLOROPLASTIC"/>
    <property type="match status" value="1"/>
</dbReference>
<sequence>MGYSYTWLASILAMLIFTCEVASAFQLSAAGKTMLFGRKEEVQRATTKSLFGSSGLLFSPKRGSHGFLAAQGDDALNEEEEKLYSSGKVVLTPEQKRIRNLSNGFQNAAWTSWWAQVILSTVAGVILFFASAITDPRVNMFMNGTLLAGCGVFFGLVSTFWTWGYASAAKRWKRPGADLEKLQRAMLRRLEFGHFVNTLGMAVALTGAEQIVGTLVAKVLSAQGLSPFLGGAAVGYAAGQPLVLPQGAVQALDIFVVQANTNSVVSHLCGLLTVLYLRGRARRLAAAGDAGAPDLSSMEGIYSLPMDCVCLLKMFNLVAITQNLKSLYP</sequence>
<dbReference type="PANTHER" id="PTHR34548:SF2">
    <property type="entry name" value="PROTEIN TIC 21, CHLOROPLASTIC"/>
    <property type="match status" value="1"/>
</dbReference>
<organism evidence="3">
    <name type="scientific">Heterosigma akashiwo</name>
    <name type="common">Chromophytic alga</name>
    <name type="synonym">Heterosigma carterae</name>
    <dbReference type="NCBI Taxonomy" id="2829"/>
    <lineage>
        <taxon>Eukaryota</taxon>
        <taxon>Sar</taxon>
        <taxon>Stramenopiles</taxon>
        <taxon>Ochrophyta</taxon>
        <taxon>Raphidophyceae</taxon>
        <taxon>Chattonellales</taxon>
        <taxon>Chattonellaceae</taxon>
        <taxon>Heterosigma</taxon>
    </lineage>
</organism>
<keyword evidence="2" id="KW-0732">Signal</keyword>